<name>A0ABV8WDT4_9FLAO</name>
<keyword evidence="2" id="KW-1185">Reference proteome</keyword>
<accession>A0ABV8WDT4</accession>
<evidence type="ECO:0000313" key="2">
    <source>
        <dbReference type="Proteomes" id="UP001595719"/>
    </source>
</evidence>
<comment type="caution">
    <text evidence="1">The sequence shown here is derived from an EMBL/GenBank/DDBJ whole genome shotgun (WGS) entry which is preliminary data.</text>
</comment>
<organism evidence="1 2">
    <name type="scientific">Flavobacterium quisquiliarum</name>
    <dbReference type="NCBI Taxonomy" id="1834436"/>
    <lineage>
        <taxon>Bacteria</taxon>
        <taxon>Pseudomonadati</taxon>
        <taxon>Bacteroidota</taxon>
        <taxon>Flavobacteriia</taxon>
        <taxon>Flavobacteriales</taxon>
        <taxon>Flavobacteriaceae</taxon>
        <taxon>Flavobacterium</taxon>
    </lineage>
</organism>
<proteinExistence type="predicted"/>
<gene>
    <name evidence="1" type="ORF">ACFOY0_25020</name>
</gene>
<sequence>MTTTAILKDGTPVRIHLFEKPAFDVEGFLVGFTLSSLNSEEYRYYQHSEFKREDRKKPNLSGYYDKTMFLKYIQNVEPVPTLDKLVKYNFERVRATEGEEITVSTIDFGQPYDYFYNTKNYTFNLQSSPDKKRVGNYLKPIIENFEVIDEKVNLDGIAGVTVLNNQAGSPGGNFYKKNLGDLNINNREVSDAIKSNFKKVMSLIIFRIREIDRDIIPILASHTHFFEKEEKVADGIIDYNDNNSAQGFTDLEKLLFDLKRGWGYYYNPNTDIPLPLRNDFDAQFSIQSSFADYETYYSHLTSFYTKCNATKNLEYYPSDKKFQYLLEILPPSALSILPFSYIINAIKGLLTKKLKQDEQRFLVRLVLSITPSRANEFLDFLLEKENGTETNFQVIYDTLTDARLERYPFVNWFVDEQPNRKYFAFAIYKLWKVSKYNLDYIRPGIVVPDLWPNFKGIDPENYFYINHKEFNEKNWLTFIPSTTDNVVTTEQYFESRLIDKKVEITKITKLDHNFEHGGFHHEDKSIFGLFHLYQQVTFSGYKANLDLSIPTTATLPAFLFHFIKEYDDLADFDAGVALAINITADVLLIYFTGGANVLRDLQYLKYTTKIGRALQGSLNGVEAVEVWRGLEVGSEIFTVTTGELAHINQYLITTENDEQKRKILEKNQKVLLNLMLLGVTSSITARSNAVKEAEEALRLIDNLPVNTPHGIPPPMINVLTTLKGQKAVTLSLFGNKLNNLELGGVANTIVAKYNMLFTDAQRLKFWNDFQHIDDPVFWELLNSGRGADGLLNGSYINNWIDLSERGLQEAKFTDYICVQRRTDGLIRFTDQNNLKPIVQSLNFEKKVFFVDKYGSIENFNDFKFNKCIQQPKKLELLTESGNFLKRGQLDELLEEDILKIIESNLSNAHIDLLRIKNKNNLGQIVFNFEKDIANINLDLNRLRALRDGTAFSFMQDLNLTTKQIKDFQSANKLFVETKIYNNANLINTFNDIYISGWKNFVGSIFNNNIPNSIIEPGNNANFNIFKQKAIDIINKKKRYDDTELKYIFNFLEKHWDKGNRFEITMESTYYSCQSCQGYMLYLKQLAKQEGKVLNITIKSSTDAKDYKTLERL</sequence>
<dbReference type="RefSeq" id="WP_219071454.1">
    <property type="nucleotide sequence ID" value="NZ_JBHSCO010000009.1"/>
</dbReference>
<protein>
    <submittedName>
        <fullName evidence="1">Uncharacterized protein</fullName>
    </submittedName>
</protein>
<reference evidence="2" key="1">
    <citation type="journal article" date="2019" name="Int. J. Syst. Evol. Microbiol.">
        <title>The Global Catalogue of Microorganisms (GCM) 10K type strain sequencing project: providing services to taxonomists for standard genome sequencing and annotation.</title>
        <authorList>
            <consortium name="The Broad Institute Genomics Platform"/>
            <consortium name="The Broad Institute Genome Sequencing Center for Infectious Disease"/>
            <person name="Wu L."/>
            <person name="Ma J."/>
        </authorList>
    </citation>
    <scope>NUCLEOTIDE SEQUENCE [LARGE SCALE GENOMIC DNA]</scope>
    <source>
        <strain evidence="2">CGMCC 1.15345</strain>
    </source>
</reference>
<dbReference type="EMBL" id="JBHSCO010000009">
    <property type="protein sequence ID" value="MFC4394275.1"/>
    <property type="molecule type" value="Genomic_DNA"/>
</dbReference>
<dbReference type="Proteomes" id="UP001595719">
    <property type="component" value="Unassembled WGS sequence"/>
</dbReference>
<evidence type="ECO:0000313" key="1">
    <source>
        <dbReference type="EMBL" id="MFC4394275.1"/>
    </source>
</evidence>